<evidence type="ECO:0000313" key="5">
    <source>
        <dbReference type="Proteomes" id="UP001260188"/>
    </source>
</evidence>
<dbReference type="Pfam" id="PF00005">
    <property type="entry name" value="ABC_tran"/>
    <property type="match status" value="1"/>
</dbReference>
<feature type="domain" description="ABC transporter" evidence="3">
    <location>
        <begin position="2"/>
        <end position="82"/>
    </location>
</feature>
<dbReference type="EMBL" id="JAVIZA010000001">
    <property type="protein sequence ID" value="MDR6166176.1"/>
    <property type="molecule type" value="Genomic_DNA"/>
</dbReference>
<evidence type="ECO:0000256" key="2">
    <source>
        <dbReference type="ARBA" id="ARBA00022448"/>
    </source>
</evidence>
<dbReference type="Proteomes" id="UP001260188">
    <property type="component" value="Unassembled WGS sequence"/>
</dbReference>
<name>A0ABU1HWZ9_9MICO</name>
<dbReference type="Gene3D" id="3.40.50.300">
    <property type="entry name" value="P-loop containing nucleotide triphosphate hydrolases"/>
    <property type="match status" value="1"/>
</dbReference>
<dbReference type="PANTHER" id="PTHR43335">
    <property type="entry name" value="ABC TRANSPORTER, ATP-BINDING PROTEIN"/>
    <property type="match status" value="1"/>
</dbReference>
<dbReference type="SUPFAM" id="SSF52540">
    <property type="entry name" value="P-loop containing nucleoside triphosphate hydrolases"/>
    <property type="match status" value="1"/>
</dbReference>
<proteinExistence type="inferred from homology"/>
<dbReference type="InterPro" id="IPR003439">
    <property type="entry name" value="ABC_transporter-like_ATP-bd"/>
</dbReference>
<reference evidence="4 5" key="1">
    <citation type="submission" date="2023-08" db="EMBL/GenBank/DDBJ databases">
        <title>Functional and genomic diversity of the sorghum phyllosphere microbiome.</title>
        <authorList>
            <person name="Shade A."/>
        </authorList>
    </citation>
    <scope>NUCLEOTIDE SEQUENCE [LARGE SCALE GENOMIC DNA]</scope>
    <source>
        <strain evidence="4 5">SORGH_AS_0919</strain>
    </source>
</reference>
<protein>
    <submittedName>
        <fullName evidence="4">ABC-type multidrug transport system ATPase subunit</fullName>
    </submittedName>
</protein>
<accession>A0ABU1HWZ9</accession>
<keyword evidence="2" id="KW-0813">Transport</keyword>
<dbReference type="InterPro" id="IPR027417">
    <property type="entry name" value="P-loop_NTPase"/>
</dbReference>
<comment type="caution">
    <text evidence="4">The sequence shown here is derived from an EMBL/GenBank/DDBJ whole genome shotgun (WGS) entry which is preliminary data.</text>
</comment>
<dbReference type="PANTHER" id="PTHR43335:SF2">
    <property type="entry name" value="ABC TRANSPORTER, ATP-BINDING PROTEIN"/>
    <property type="match status" value="1"/>
</dbReference>
<keyword evidence="5" id="KW-1185">Reference proteome</keyword>
<sequence length="170" mass="18453">MPQKWRFFSSFTVFESVEYVAWLKNVPASHRYAATVEALRAVNLEQHMHQRVAAISGGMKQRVGLAEAMVNKPSLVLLDEPTVGLDPAQRADFRSAIRAVADDRTVVLSTHLTDDVASVAQRVIVVVGGTIIFDGSPDSLRGQAVSRDPETSDLEAGYFSVLAANGLDRG</sequence>
<evidence type="ECO:0000313" key="4">
    <source>
        <dbReference type="EMBL" id="MDR6166176.1"/>
    </source>
</evidence>
<evidence type="ECO:0000256" key="1">
    <source>
        <dbReference type="ARBA" id="ARBA00005417"/>
    </source>
</evidence>
<gene>
    <name evidence="4" type="ORF">QE367_000380</name>
</gene>
<comment type="similarity">
    <text evidence="1">Belongs to the ABC transporter superfamily.</text>
</comment>
<evidence type="ECO:0000259" key="3">
    <source>
        <dbReference type="Pfam" id="PF00005"/>
    </source>
</evidence>
<organism evidence="4 5">
    <name type="scientific">Microbacterium paludicola</name>
    <dbReference type="NCBI Taxonomy" id="300019"/>
    <lineage>
        <taxon>Bacteria</taxon>
        <taxon>Bacillati</taxon>
        <taxon>Actinomycetota</taxon>
        <taxon>Actinomycetes</taxon>
        <taxon>Micrococcales</taxon>
        <taxon>Microbacteriaceae</taxon>
        <taxon>Microbacterium</taxon>
    </lineage>
</organism>